<accession>A0A6P9ADL3</accession>
<dbReference type="RefSeq" id="XP_034253881.1">
    <property type="nucleotide sequence ID" value="XM_034397990.1"/>
</dbReference>
<keyword evidence="2" id="KW-1185">Reference proteome</keyword>
<reference evidence="3" key="1">
    <citation type="submission" date="2025-08" db="UniProtKB">
        <authorList>
            <consortium name="RefSeq"/>
        </authorList>
    </citation>
    <scope>IDENTIFICATION</scope>
    <source>
        <tissue evidence="3">Total insect</tissue>
    </source>
</reference>
<sequence length="112" mass="12495">MTSRSCALFVFVVALCAVTEAARRPAALPKPQSKVVHPTPAQTHQFVTECLKIAKKGYTPGSQPHSDLHDCHEEYYDHEELGLYLINMRKCLESSAYYKLSRCINARVASLG</sequence>
<protein>
    <submittedName>
        <fullName evidence="3">Uncharacterized protein LOC117652835</fullName>
    </submittedName>
</protein>
<organism evidence="3">
    <name type="scientific">Thrips palmi</name>
    <name type="common">Melon thrips</name>
    <dbReference type="NCBI Taxonomy" id="161013"/>
    <lineage>
        <taxon>Eukaryota</taxon>
        <taxon>Metazoa</taxon>
        <taxon>Ecdysozoa</taxon>
        <taxon>Arthropoda</taxon>
        <taxon>Hexapoda</taxon>
        <taxon>Insecta</taxon>
        <taxon>Pterygota</taxon>
        <taxon>Neoptera</taxon>
        <taxon>Paraneoptera</taxon>
        <taxon>Thysanoptera</taxon>
        <taxon>Terebrantia</taxon>
        <taxon>Thripoidea</taxon>
        <taxon>Thripidae</taxon>
        <taxon>Thrips</taxon>
    </lineage>
</organism>
<dbReference type="InParanoid" id="A0A6P9ADL3"/>
<evidence type="ECO:0000313" key="3">
    <source>
        <dbReference type="RefSeq" id="XP_034253881.1"/>
    </source>
</evidence>
<gene>
    <name evidence="3" type="primary">LOC117652835</name>
</gene>
<feature type="signal peptide" evidence="1">
    <location>
        <begin position="1"/>
        <end position="21"/>
    </location>
</feature>
<feature type="chain" id="PRO_5028297342" evidence="1">
    <location>
        <begin position="22"/>
        <end position="112"/>
    </location>
</feature>
<name>A0A6P9ADL3_THRPL</name>
<dbReference type="GeneID" id="117652835"/>
<proteinExistence type="predicted"/>
<evidence type="ECO:0000313" key="2">
    <source>
        <dbReference type="Proteomes" id="UP000515158"/>
    </source>
</evidence>
<keyword evidence="1" id="KW-0732">Signal</keyword>
<dbReference type="KEGG" id="tpal:117652835"/>
<evidence type="ECO:0000256" key="1">
    <source>
        <dbReference type="SAM" id="SignalP"/>
    </source>
</evidence>
<dbReference type="Proteomes" id="UP000515158">
    <property type="component" value="Unplaced"/>
</dbReference>
<dbReference type="AlphaFoldDB" id="A0A6P9ADL3"/>